<dbReference type="EMBL" id="VTFT01000001">
    <property type="protein sequence ID" value="TYT26086.1"/>
    <property type="molecule type" value="Genomic_DNA"/>
</dbReference>
<name>A0A5D4XN65_9GAMM</name>
<organism evidence="2 3">
    <name type="scientific">Luteimonas viscosa</name>
    <dbReference type="NCBI Taxonomy" id="1132694"/>
    <lineage>
        <taxon>Bacteria</taxon>
        <taxon>Pseudomonadati</taxon>
        <taxon>Pseudomonadota</taxon>
        <taxon>Gammaproteobacteria</taxon>
        <taxon>Lysobacterales</taxon>
        <taxon>Lysobacteraceae</taxon>
        <taxon>Luteimonas</taxon>
    </lineage>
</organism>
<comment type="caution">
    <text evidence="2">The sequence shown here is derived from an EMBL/GenBank/DDBJ whole genome shotgun (WGS) entry which is preliminary data.</text>
</comment>
<keyword evidence="3" id="KW-1185">Reference proteome</keyword>
<evidence type="ECO:0000256" key="1">
    <source>
        <dbReference type="SAM" id="Phobius"/>
    </source>
</evidence>
<feature type="transmembrane region" description="Helical" evidence="1">
    <location>
        <begin position="42"/>
        <end position="62"/>
    </location>
</feature>
<accession>A0A5D4XN65</accession>
<dbReference type="OrthoDB" id="5974211at2"/>
<keyword evidence="1" id="KW-1133">Transmembrane helix</keyword>
<evidence type="ECO:0000313" key="3">
    <source>
        <dbReference type="Proteomes" id="UP000324973"/>
    </source>
</evidence>
<dbReference type="Proteomes" id="UP000324973">
    <property type="component" value="Unassembled WGS sequence"/>
</dbReference>
<dbReference type="AlphaFoldDB" id="A0A5D4XN65"/>
<feature type="transmembrane region" description="Helical" evidence="1">
    <location>
        <begin position="18"/>
        <end position="36"/>
    </location>
</feature>
<protein>
    <recommendedName>
        <fullName evidence="4">PH domain-containing protein</fullName>
    </recommendedName>
</protein>
<dbReference type="RefSeq" id="WP_149102636.1">
    <property type="nucleotide sequence ID" value="NZ_VTFT01000001.1"/>
</dbReference>
<keyword evidence="1" id="KW-0472">Membrane</keyword>
<reference evidence="2 3" key="1">
    <citation type="submission" date="2019-08" db="EMBL/GenBank/DDBJ databases">
        <title>Luteimonas viscosus sp. nov., isolated from soil of a sunflower field.</title>
        <authorList>
            <person name="Jianli Z."/>
            <person name="Ying Z."/>
        </authorList>
    </citation>
    <scope>NUCLEOTIDE SEQUENCE [LARGE SCALE GENOMIC DNA]</scope>
    <source>
        <strain evidence="2 3">XBU10</strain>
    </source>
</reference>
<evidence type="ECO:0008006" key="4">
    <source>
        <dbReference type="Google" id="ProtNLM"/>
    </source>
</evidence>
<sequence>MTHGAGKLETLRPSPMKWLAMLAICAVFVWIGLRVMGTHPLVGWSCIVFFGLCGALAVLNLIPGASALVLDADGFEIVSLFRRSRVRWNDVARFGETRVGLQRLVGFDFVDGHAGSDRLRRVNRNLSGFQAALPDTYGLSANELATRMEARLAAQRADTAWRT</sequence>
<evidence type="ECO:0000313" key="2">
    <source>
        <dbReference type="EMBL" id="TYT26086.1"/>
    </source>
</evidence>
<keyword evidence="1" id="KW-0812">Transmembrane</keyword>
<proteinExistence type="predicted"/>
<dbReference type="NCBIfam" id="NF041635">
    <property type="entry name" value="STM3941_fam"/>
    <property type="match status" value="1"/>
</dbReference>
<dbReference type="InterPro" id="IPR048136">
    <property type="entry name" value="STM3941-like"/>
</dbReference>
<gene>
    <name evidence="2" type="ORF">FZO89_07340</name>
</gene>